<dbReference type="RefSeq" id="WP_016875871.1">
    <property type="nucleotide sequence ID" value="NZ_AJLN01000096.1"/>
</dbReference>
<evidence type="ECO:0000256" key="2">
    <source>
        <dbReference type="ARBA" id="ARBA00005992"/>
    </source>
</evidence>
<feature type="domain" description="L,D-TPase catalytic" evidence="11">
    <location>
        <begin position="97"/>
        <end position="231"/>
    </location>
</feature>
<evidence type="ECO:0000256" key="10">
    <source>
        <dbReference type="SAM" id="SignalP"/>
    </source>
</evidence>
<dbReference type="GO" id="GO:0016757">
    <property type="term" value="F:glycosyltransferase activity"/>
    <property type="evidence" value="ECO:0007669"/>
    <property type="project" value="UniProtKB-KW"/>
</dbReference>
<dbReference type="GO" id="GO:0071972">
    <property type="term" value="F:peptidoglycan L,D-transpeptidase activity"/>
    <property type="evidence" value="ECO:0007669"/>
    <property type="project" value="TreeGrafter"/>
</dbReference>
<dbReference type="Pfam" id="PF03734">
    <property type="entry name" value="YkuD"/>
    <property type="match status" value="1"/>
</dbReference>
<name>A0A3S0XQK0_CHLFR</name>
<gene>
    <name evidence="12" type="ORF">PCC6912_51810</name>
</gene>
<feature type="active site" description="Proton donor/acceptor" evidence="9">
    <location>
        <position position="191"/>
    </location>
</feature>
<accession>A0A3S0XQK0</accession>
<dbReference type="PANTHER" id="PTHR30582:SF24">
    <property type="entry name" value="L,D-TRANSPEPTIDASE ERFK_SRFK-RELATED"/>
    <property type="match status" value="1"/>
</dbReference>
<keyword evidence="4" id="KW-0808">Transferase</keyword>
<sequence>MTNFTKLLAITMAALTAWSFRPTPSLATTDQKGQTLAPLLPGRLVGGVNQISNPKGMSIDLLASYYGQPTSRIEKLSSGKLRIDQRRIEPKFSDRLNGIVLNVPEAHVYLVRDGQIVKSYPVGVSRSNWQVPLGHTKVVRMAKNPTWYVPQSIQQEMARKGLEVKQQVPPGPNNPLGTRWIGFSNGSYGFHGTIDPASIKDYESHGCVRMLKSDVEDLYERVEVGTPVYIYYQPIKLAVEGDRIWMASYPDVYNLYNHGKDPRAMIRELATDAGVLDRIDWQAVKENIRKQNGNISDVALSN</sequence>
<feature type="chain" id="PRO_5018649025" description="L,D-TPase catalytic domain-containing protein" evidence="10">
    <location>
        <begin position="28"/>
        <end position="302"/>
    </location>
</feature>
<dbReference type="UniPathway" id="UPA00219"/>
<keyword evidence="7 9" id="KW-0573">Peptidoglycan synthesis</keyword>
<dbReference type="EMBL" id="RSCJ01000028">
    <property type="protein sequence ID" value="RUR74664.1"/>
    <property type="molecule type" value="Genomic_DNA"/>
</dbReference>
<dbReference type="GO" id="GO:0018104">
    <property type="term" value="P:peptidoglycan-protein cross-linking"/>
    <property type="evidence" value="ECO:0007669"/>
    <property type="project" value="TreeGrafter"/>
</dbReference>
<evidence type="ECO:0000256" key="5">
    <source>
        <dbReference type="ARBA" id="ARBA00022801"/>
    </source>
</evidence>
<dbReference type="GO" id="GO:0005576">
    <property type="term" value="C:extracellular region"/>
    <property type="evidence" value="ECO:0007669"/>
    <property type="project" value="TreeGrafter"/>
</dbReference>
<feature type="signal peptide" evidence="10">
    <location>
        <begin position="1"/>
        <end position="27"/>
    </location>
</feature>
<evidence type="ECO:0000256" key="6">
    <source>
        <dbReference type="ARBA" id="ARBA00022960"/>
    </source>
</evidence>
<evidence type="ECO:0000259" key="11">
    <source>
        <dbReference type="PROSITE" id="PS52029"/>
    </source>
</evidence>
<evidence type="ECO:0000256" key="1">
    <source>
        <dbReference type="ARBA" id="ARBA00004752"/>
    </source>
</evidence>
<keyword evidence="5" id="KW-0378">Hydrolase</keyword>
<dbReference type="PANTHER" id="PTHR30582">
    <property type="entry name" value="L,D-TRANSPEPTIDASE"/>
    <property type="match status" value="1"/>
</dbReference>
<dbReference type="OrthoDB" id="9787225at2"/>
<keyword evidence="6 9" id="KW-0133">Cell shape</keyword>
<dbReference type="InterPro" id="IPR050979">
    <property type="entry name" value="LD-transpeptidase"/>
</dbReference>
<keyword evidence="13" id="KW-1185">Reference proteome</keyword>
<comment type="pathway">
    <text evidence="1 9">Cell wall biogenesis; peptidoglycan biosynthesis.</text>
</comment>
<proteinExistence type="inferred from homology"/>
<evidence type="ECO:0000256" key="8">
    <source>
        <dbReference type="ARBA" id="ARBA00023316"/>
    </source>
</evidence>
<dbReference type="InterPro" id="IPR005490">
    <property type="entry name" value="LD_TPept_cat_dom"/>
</dbReference>
<dbReference type="PROSITE" id="PS52029">
    <property type="entry name" value="LD_TPASE"/>
    <property type="match status" value="1"/>
</dbReference>
<evidence type="ECO:0000256" key="9">
    <source>
        <dbReference type="PROSITE-ProRule" id="PRU01373"/>
    </source>
</evidence>
<dbReference type="CDD" id="cd16913">
    <property type="entry name" value="YkuD_like"/>
    <property type="match status" value="1"/>
</dbReference>
<reference evidence="12 13" key="1">
    <citation type="journal article" date="2019" name="Genome Biol. Evol.">
        <title>Day and night: Metabolic profiles and evolutionary relationships of six axenic non-marine cyanobacteria.</title>
        <authorList>
            <person name="Will S.E."/>
            <person name="Henke P."/>
            <person name="Boedeker C."/>
            <person name="Huang S."/>
            <person name="Brinkmann H."/>
            <person name="Rohde M."/>
            <person name="Jarek M."/>
            <person name="Friedl T."/>
            <person name="Seufert S."/>
            <person name="Schumacher M."/>
            <person name="Overmann J."/>
            <person name="Neumann-Schaal M."/>
            <person name="Petersen J."/>
        </authorList>
    </citation>
    <scope>NUCLEOTIDE SEQUENCE [LARGE SCALE GENOMIC DNA]</scope>
    <source>
        <strain evidence="12 13">PCC 6912</strain>
    </source>
</reference>
<dbReference type="Gene3D" id="2.40.440.10">
    <property type="entry name" value="L,D-transpeptidase catalytic domain-like"/>
    <property type="match status" value="1"/>
</dbReference>
<keyword evidence="10" id="KW-0732">Signal</keyword>
<dbReference type="STRING" id="211165.GCA_000317285_03568"/>
<protein>
    <recommendedName>
        <fullName evidence="11">L,D-TPase catalytic domain-containing protein</fullName>
    </recommendedName>
</protein>
<comment type="similarity">
    <text evidence="2">Belongs to the YkuD family.</text>
</comment>
<feature type="active site" description="Nucleophile" evidence="9">
    <location>
        <position position="207"/>
    </location>
</feature>
<comment type="caution">
    <text evidence="12">The sequence shown here is derived from an EMBL/GenBank/DDBJ whole genome shotgun (WGS) entry which is preliminary data.</text>
</comment>
<organism evidence="12 13">
    <name type="scientific">Chlorogloeopsis fritschii PCC 6912</name>
    <dbReference type="NCBI Taxonomy" id="211165"/>
    <lineage>
        <taxon>Bacteria</taxon>
        <taxon>Bacillati</taxon>
        <taxon>Cyanobacteriota</taxon>
        <taxon>Cyanophyceae</taxon>
        <taxon>Nostocales</taxon>
        <taxon>Chlorogloeopsidaceae</taxon>
        <taxon>Chlorogloeopsis</taxon>
    </lineage>
</organism>
<evidence type="ECO:0000313" key="12">
    <source>
        <dbReference type="EMBL" id="RUR74664.1"/>
    </source>
</evidence>
<evidence type="ECO:0000313" key="13">
    <source>
        <dbReference type="Proteomes" id="UP000268857"/>
    </source>
</evidence>
<evidence type="ECO:0000256" key="7">
    <source>
        <dbReference type="ARBA" id="ARBA00022984"/>
    </source>
</evidence>
<dbReference type="AlphaFoldDB" id="A0A3S0XQK0"/>
<dbReference type="InterPro" id="IPR038063">
    <property type="entry name" value="Transpep_catalytic_dom"/>
</dbReference>
<dbReference type="SUPFAM" id="SSF141523">
    <property type="entry name" value="L,D-transpeptidase catalytic domain-like"/>
    <property type="match status" value="1"/>
</dbReference>
<dbReference type="Proteomes" id="UP000268857">
    <property type="component" value="Unassembled WGS sequence"/>
</dbReference>
<evidence type="ECO:0000256" key="4">
    <source>
        <dbReference type="ARBA" id="ARBA00022679"/>
    </source>
</evidence>
<dbReference type="GO" id="GO:0071555">
    <property type="term" value="P:cell wall organization"/>
    <property type="evidence" value="ECO:0007669"/>
    <property type="project" value="UniProtKB-UniRule"/>
</dbReference>
<evidence type="ECO:0000256" key="3">
    <source>
        <dbReference type="ARBA" id="ARBA00022676"/>
    </source>
</evidence>
<keyword evidence="3" id="KW-0328">Glycosyltransferase</keyword>
<keyword evidence="8 9" id="KW-0961">Cell wall biogenesis/degradation</keyword>
<dbReference type="GO" id="GO:0008360">
    <property type="term" value="P:regulation of cell shape"/>
    <property type="evidence" value="ECO:0007669"/>
    <property type="project" value="UniProtKB-UniRule"/>
</dbReference>